<feature type="region of interest" description="Disordered" evidence="6">
    <location>
        <begin position="1"/>
        <end position="20"/>
    </location>
</feature>
<feature type="domain" description="AP2/ERF" evidence="7">
    <location>
        <begin position="102"/>
        <end position="159"/>
    </location>
</feature>
<reference evidence="8" key="1">
    <citation type="journal article" date="2018" name="Nat. Genet.">
        <title>Extensive intraspecific gene order and gene structural variations between Mo17 and other maize genomes.</title>
        <authorList>
            <person name="Sun S."/>
            <person name="Zhou Y."/>
            <person name="Chen J."/>
            <person name="Shi J."/>
            <person name="Zhao H."/>
            <person name="Zhao H."/>
            <person name="Song W."/>
            <person name="Zhang M."/>
            <person name="Cui Y."/>
            <person name="Dong X."/>
            <person name="Liu H."/>
            <person name="Ma X."/>
            <person name="Jiao Y."/>
            <person name="Wang B."/>
            <person name="Wei X."/>
            <person name="Stein J.C."/>
            <person name="Glaubitz J.C."/>
            <person name="Lu F."/>
            <person name="Yu G."/>
            <person name="Liang C."/>
            <person name="Fengler K."/>
            <person name="Li B."/>
            <person name="Rafalski A."/>
            <person name="Schnable P.S."/>
            <person name="Ware D.H."/>
            <person name="Buckler E.S."/>
            <person name="Lai J."/>
        </authorList>
    </citation>
    <scope>NUCLEOTIDE SEQUENCE [LARGE SCALE GENOMIC DNA]</scope>
    <source>
        <tissue evidence="8">Seedling</tissue>
    </source>
</reference>
<keyword evidence="5" id="KW-0539">Nucleus</keyword>
<dbReference type="InterPro" id="IPR016177">
    <property type="entry name" value="DNA-bd_dom_sf"/>
</dbReference>
<evidence type="ECO:0000259" key="7">
    <source>
        <dbReference type="PROSITE" id="PS51032"/>
    </source>
</evidence>
<evidence type="ECO:0000256" key="1">
    <source>
        <dbReference type="ARBA" id="ARBA00004123"/>
    </source>
</evidence>
<evidence type="ECO:0000256" key="5">
    <source>
        <dbReference type="ARBA" id="ARBA00023242"/>
    </source>
</evidence>
<proteinExistence type="predicted"/>
<dbReference type="FunFam" id="3.30.730.10:FF:000001">
    <property type="entry name" value="Ethylene-responsive transcription factor 2"/>
    <property type="match status" value="1"/>
</dbReference>
<dbReference type="PROSITE" id="PS51032">
    <property type="entry name" value="AP2_ERF"/>
    <property type="match status" value="1"/>
</dbReference>
<dbReference type="PANTHER" id="PTHR31194">
    <property type="entry name" value="SHN SHINE , DNA BINDING / TRANSCRIPTION FACTOR"/>
    <property type="match status" value="1"/>
</dbReference>
<dbReference type="SMART" id="SM00380">
    <property type="entry name" value="AP2"/>
    <property type="match status" value="1"/>
</dbReference>
<protein>
    <submittedName>
        <fullName evidence="8">Ethylene-responsive transcription factor 10</fullName>
    </submittedName>
</protein>
<dbReference type="Pfam" id="PF00847">
    <property type="entry name" value="AP2"/>
    <property type="match status" value="1"/>
</dbReference>
<keyword evidence="2" id="KW-0805">Transcription regulation</keyword>
<dbReference type="InterPro" id="IPR001471">
    <property type="entry name" value="AP2/ERF_dom"/>
</dbReference>
<evidence type="ECO:0000256" key="3">
    <source>
        <dbReference type="ARBA" id="ARBA00023125"/>
    </source>
</evidence>
<keyword evidence="3" id="KW-0238">DNA-binding</keyword>
<sequence length="326" mass="34303">MPEAATVVHTERKRKIKKEPAETATVPKLVRVFCDDLDATDSSGDDEAAASGGVAARGARKFILEIFTEGHRNRCNATATIPAPGGGKRKAPATTLAPEEPRYRGVRRRPWGKYAAEIRDPHKGERLWLGTFDTAEEAAREYDSAARRLRGPSATTNFPAPPTPSDRVVLVPRPPPCAVPAVRELSSAEESDSDETHTVSSPVSVLQEAMPGETAAAVGPPAPKPTDDAADPAAAKKDAPRGDGGLSPFSADAPLPQLGDDAFSFAPLGGVPFDDLPAPQLDYCYLADDSALDLGSLPMWPGVDGCQFSDISDDDLFALSGPGAPN</sequence>
<keyword evidence="4" id="KW-0804">Transcription</keyword>
<evidence type="ECO:0000256" key="6">
    <source>
        <dbReference type="SAM" id="MobiDB-lite"/>
    </source>
</evidence>
<name>A0A3L6E917_MAIZE</name>
<dbReference type="PANTHER" id="PTHR31194:SF177">
    <property type="entry name" value="AP2_ERF DOMAIN-CONTAINING PROTEIN"/>
    <property type="match status" value="1"/>
</dbReference>
<evidence type="ECO:0000313" key="8">
    <source>
        <dbReference type="EMBL" id="PWZ17175.1"/>
    </source>
</evidence>
<evidence type="ECO:0000256" key="2">
    <source>
        <dbReference type="ARBA" id="ARBA00023015"/>
    </source>
</evidence>
<feature type="region of interest" description="Disordered" evidence="6">
    <location>
        <begin position="143"/>
        <end position="254"/>
    </location>
</feature>
<dbReference type="CDD" id="cd00018">
    <property type="entry name" value="AP2"/>
    <property type="match status" value="1"/>
</dbReference>
<dbReference type="InterPro" id="IPR050913">
    <property type="entry name" value="AP2/ERF_ERF"/>
</dbReference>
<comment type="caution">
    <text evidence="8">The sequence shown here is derived from an EMBL/GenBank/DDBJ whole genome shotgun (WGS) entry which is preliminary data.</text>
</comment>
<dbReference type="GO" id="GO:0003677">
    <property type="term" value="F:DNA binding"/>
    <property type="evidence" value="ECO:0007669"/>
    <property type="project" value="UniProtKB-KW"/>
</dbReference>
<dbReference type="GO" id="GO:0005634">
    <property type="term" value="C:nucleus"/>
    <property type="evidence" value="ECO:0007669"/>
    <property type="project" value="UniProtKB-SubCell"/>
</dbReference>
<dbReference type="PRINTS" id="PR00367">
    <property type="entry name" value="ETHRSPELEMNT"/>
</dbReference>
<gene>
    <name evidence="8" type="primary">ERF10</name>
    <name evidence="8" type="ORF">Zm00014a_003602</name>
</gene>
<comment type="subcellular location">
    <subcellularLocation>
        <location evidence="1">Nucleus</location>
    </subcellularLocation>
</comment>
<organism evidence="8">
    <name type="scientific">Zea mays</name>
    <name type="common">Maize</name>
    <dbReference type="NCBI Taxonomy" id="4577"/>
    <lineage>
        <taxon>Eukaryota</taxon>
        <taxon>Viridiplantae</taxon>
        <taxon>Streptophyta</taxon>
        <taxon>Embryophyta</taxon>
        <taxon>Tracheophyta</taxon>
        <taxon>Spermatophyta</taxon>
        <taxon>Magnoliopsida</taxon>
        <taxon>Liliopsida</taxon>
        <taxon>Poales</taxon>
        <taxon>Poaceae</taxon>
        <taxon>PACMAD clade</taxon>
        <taxon>Panicoideae</taxon>
        <taxon>Andropogonodae</taxon>
        <taxon>Andropogoneae</taxon>
        <taxon>Tripsacinae</taxon>
        <taxon>Zea</taxon>
    </lineage>
</organism>
<accession>A0A3L6E917</accession>
<dbReference type="Proteomes" id="UP000251960">
    <property type="component" value="Chromosome 6"/>
</dbReference>
<dbReference type="SUPFAM" id="SSF54171">
    <property type="entry name" value="DNA-binding domain"/>
    <property type="match status" value="1"/>
</dbReference>
<dbReference type="AlphaFoldDB" id="A0A3L6E917"/>
<dbReference type="InterPro" id="IPR036955">
    <property type="entry name" value="AP2/ERF_dom_sf"/>
</dbReference>
<dbReference type="GO" id="GO:0003700">
    <property type="term" value="F:DNA-binding transcription factor activity"/>
    <property type="evidence" value="ECO:0007669"/>
    <property type="project" value="InterPro"/>
</dbReference>
<dbReference type="Gene3D" id="3.30.730.10">
    <property type="entry name" value="AP2/ERF domain"/>
    <property type="match status" value="1"/>
</dbReference>
<dbReference type="EMBL" id="NCVQ01000007">
    <property type="protein sequence ID" value="PWZ17175.1"/>
    <property type="molecule type" value="Genomic_DNA"/>
</dbReference>
<evidence type="ECO:0000256" key="4">
    <source>
        <dbReference type="ARBA" id="ARBA00023163"/>
    </source>
</evidence>
<dbReference type="ExpressionAtlas" id="A0A3L6E917">
    <property type="expression patterns" value="baseline"/>
</dbReference>